<dbReference type="AlphaFoldDB" id="A0A7W9NH31"/>
<dbReference type="RefSeq" id="WP_184862703.1">
    <property type="nucleotide sequence ID" value="NZ_BAAAWY010000055.1"/>
</dbReference>
<gene>
    <name evidence="2" type="ORF">BJ998_003345</name>
</gene>
<organism evidence="2 3">
    <name type="scientific">Kutzneria kofuensis</name>
    <dbReference type="NCBI Taxonomy" id="103725"/>
    <lineage>
        <taxon>Bacteria</taxon>
        <taxon>Bacillati</taxon>
        <taxon>Actinomycetota</taxon>
        <taxon>Actinomycetes</taxon>
        <taxon>Pseudonocardiales</taxon>
        <taxon>Pseudonocardiaceae</taxon>
        <taxon>Kutzneria</taxon>
    </lineage>
</organism>
<feature type="region of interest" description="Disordered" evidence="1">
    <location>
        <begin position="1"/>
        <end position="20"/>
    </location>
</feature>
<accession>A0A7W9NH31</accession>
<name>A0A7W9NH31_9PSEU</name>
<protein>
    <submittedName>
        <fullName evidence="2">Uncharacterized protein</fullName>
    </submittedName>
</protein>
<sequence>MSTTDDTTSTSTPDATTLDPAMLDEVEQALHAAAQDGGGDTTDGGIPHAEDHPGAVALADVEGGVAHPNGGIPHAETTKPGGGVAHPNGGIPHAEIVRP</sequence>
<dbReference type="Proteomes" id="UP000585638">
    <property type="component" value="Unassembled WGS sequence"/>
</dbReference>
<proteinExistence type="predicted"/>
<dbReference type="EMBL" id="JACHIR010000001">
    <property type="protein sequence ID" value="MBB5892149.1"/>
    <property type="molecule type" value="Genomic_DNA"/>
</dbReference>
<comment type="caution">
    <text evidence="2">The sequence shown here is derived from an EMBL/GenBank/DDBJ whole genome shotgun (WGS) entry which is preliminary data.</text>
</comment>
<evidence type="ECO:0000313" key="3">
    <source>
        <dbReference type="Proteomes" id="UP000585638"/>
    </source>
</evidence>
<reference evidence="2 3" key="1">
    <citation type="submission" date="2020-08" db="EMBL/GenBank/DDBJ databases">
        <title>Sequencing the genomes of 1000 actinobacteria strains.</title>
        <authorList>
            <person name="Klenk H.-P."/>
        </authorList>
    </citation>
    <scope>NUCLEOTIDE SEQUENCE [LARGE SCALE GENOMIC DNA]</scope>
    <source>
        <strain evidence="2 3">DSM 43851</strain>
    </source>
</reference>
<evidence type="ECO:0000256" key="1">
    <source>
        <dbReference type="SAM" id="MobiDB-lite"/>
    </source>
</evidence>
<evidence type="ECO:0000313" key="2">
    <source>
        <dbReference type="EMBL" id="MBB5892149.1"/>
    </source>
</evidence>
<feature type="region of interest" description="Disordered" evidence="1">
    <location>
        <begin position="30"/>
        <end position="99"/>
    </location>
</feature>
<keyword evidence="3" id="KW-1185">Reference proteome</keyword>
<feature type="compositionally biased region" description="Low complexity" evidence="1">
    <location>
        <begin position="1"/>
        <end position="17"/>
    </location>
</feature>